<reference evidence="1" key="1">
    <citation type="submission" date="2018-05" db="EMBL/GenBank/DDBJ databases">
        <authorList>
            <person name="Lanie J.A."/>
            <person name="Ng W.-L."/>
            <person name="Kazmierczak K.M."/>
            <person name="Andrzejewski T.M."/>
            <person name="Davidsen T.M."/>
            <person name="Wayne K.J."/>
            <person name="Tettelin H."/>
            <person name="Glass J.I."/>
            <person name="Rusch D."/>
            <person name="Podicherti R."/>
            <person name="Tsui H.-C.T."/>
            <person name="Winkler M.E."/>
        </authorList>
    </citation>
    <scope>NUCLEOTIDE SEQUENCE</scope>
</reference>
<gene>
    <name evidence="1" type="ORF">METZ01_LOCUS308045</name>
</gene>
<accession>A0A382N6L7</accession>
<dbReference type="InterPro" id="IPR029060">
    <property type="entry name" value="PIN-like_dom_sf"/>
</dbReference>
<evidence type="ECO:0000313" key="1">
    <source>
        <dbReference type="EMBL" id="SVC55191.1"/>
    </source>
</evidence>
<proteinExistence type="predicted"/>
<organism evidence="1">
    <name type="scientific">marine metagenome</name>
    <dbReference type="NCBI Taxonomy" id="408172"/>
    <lineage>
        <taxon>unclassified sequences</taxon>
        <taxon>metagenomes</taxon>
        <taxon>ecological metagenomes</taxon>
    </lineage>
</organism>
<dbReference type="AlphaFoldDB" id="A0A382N6L7"/>
<sequence>MPVITDANVLIDYADADITMLALYSEKIERVVIPSVILDEVNQLTHDDCLQYGFEVVDEEIELLSEASNAQHGPLSFQDKVCLYLAKSIGGITCITNEKALLKFCDEDNIPTKRGLKLLLELAELNHISKDEAIGVVYSIHECNPLHIHQGVIDEFIRLLDEYNT</sequence>
<dbReference type="InterPro" id="IPR021799">
    <property type="entry name" value="PIN-like_prokaryotic"/>
</dbReference>
<evidence type="ECO:0008006" key="2">
    <source>
        <dbReference type="Google" id="ProtNLM"/>
    </source>
</evidence>
<name>A0A382N6L7_9ZZZZ</name>
<dbReference type="Gene3D" id="3.40.50.1010">
    <property type="entry name" value="5'-nuclease"/>
    <property type="match status" value="1"/>
</dbReference>
<dbReference type="SUPFAM" id="SSF88723">
    <property type="entry name" value="PIN domain-like"/>
    <property type="match status" value="1"/>
</dbReference>
<dbReference type="EMBL" id="UINC01097466">
    <property type="protein sequence ID" value="SVC55191.1"/>
    <property type="molecule type" value="Genomic_DNA"/>
</dbReference>
<dbReference type="Pfam" id="PF11848">
    <property type="entry name" value="DUF3368"/>
    <property type="match status" value="1"/>
</dbReference>
<protein>
    <recommendedName>
        <fullName evidence="2">PIN domain-containing protein</fullName>
    </recommendedName>
</protein>